<accession>A0AAV7JEY0</accession>
<feature type="transmembrane region" description="Helical" evidence="5">
    <location>
        <begin position="279"/>
        <end position="305"/>
    </location>
</feature>
<dbReference type="GO" id="GO:0005774">
    <property type="term" value="C:vacuolar membrane"/>
    <property type="evidence" value="ECO:0007669"/>
    <property type="project" value="TreeGrafter"/>
</dbReference>
<proteinExistence type="predicted"/>
<feature type="transmembrane region" description="Helical" evidence="5">
    <location>
        <begin position="78"/>
        <end position="102"/>
    </location>
</feature>
<dbReference type="PANTHER" id="PTHR22950:SF349">
    <property type="entry name" value="AMINO ACID TRANSPORTER TRANSMEMBRANE DOMAIN-CONTAINING PROTEIN"/>
    <property type="match status" value="1"/>
</dbReference>
<dbReference type="EMBL" id="JAKMXF010000343">
    <property type="protein sequence ID" value="KAI6647343.1"/>
    <property type="molecule type" value="Genomic_DNA"/>
</dbReference>
<dbReference type="Pfam" id="PF01490">
    <property type="entry name" value="Aa_trans"/>
    <property type="match status" value="1"/>
</dbReference>
<comment type="caution">
    <text evidence="7">The sequence shown here is derived from an EMBL/GenBank/DDBJ whole genome shotgun (WGS) entry which is preliminary data.</text>
</comment>
<keyword evidence="8" id="KW-1185">Reference proteome</keyword>
<feature type="transmembrane region" description="Helical" evidence="5">
    <location>
        <begin position="142"/>
        <end position="164"/>
    </location>
</feature>
<evidence type="ECO:0000256" key="4">
    <source>
        <dbReference type="ARBA" id="ARBA00023136"/>
    </source>
</evidence>
<feature type="transmembrane region" description="Helical" evidence="5">
    <location>
        <begin position="440"/>
        <end position="462"/>
    </location>
</feature>
<evidence type="ECO:0000256" key="3">
    <source>
        <dbReference type="ARBA" id="ARBA00022989"/>
    </source>
</evidence>
<feature type="transmembrane region" description="Helical" evidence="5">
    <location>
        <begin position="371"/>
        <end position="394"/>
    </location>
</feature>
<evidence type="ECO:0000313" key="8">
    <source>
        <dbReference type="Proteomes" id="UP001165289"/>
    </source>
</evidence>
<sequence>MNDGTSNSDSESSPIVRKKVFGPAKDMEYLRTTYNSILKNTASVRDINPTGPGATLMHILKANIGIGMLSMPNAIQNAGYVLGPILLILMGIIATHCMTLIVTASHHLCALFELPALSYADVAQLSIAYKSKRPWLGQMARILVNLMLLLTQLGFCCTYIAFVAKNVILLIENSGSIPFQYRLIIVMILPIFLLGSYIRSLKYLAPFSTAGNFCYLYSIIVILAYCLTIVLKNGLGPGVQAFSTTPLTYPLFFGNVIFAFEGIGCILPQENKMSNPNLFVPILWIGMVLVITSFVILGVFGYFAFGSNLAEVISLNLPERVMSPIDLVYTVAIVYLTFGIFSSYLVQFYVPIEIIEPIFIRRIQSPKLKILVQYIIRTILVTFTALIPIVIGQIDLLIDLIGACSSTCIALIFPAVIEIVSFWRVRRYCLPFYLWVIKDIIILSIGLIGGVLGTGVAMYNIVLKF</sequence>
<evidence type="ECO:0000256" key="2">
    <source>
        <dbReference type="ARBA" id="ARBA00022692"/>
    </source>
</evidence>
<dbReference type="InterPro" id="IPR013057">
    <property type="entry name" value="AA_transpt_TM"/>
</dbReference>
<keyword evidence="4 5" id="KW-0472">Membrane</keyword>
<evidence type="ECO:0000259" key="6">
    <source>
        <dbReference type="Pfam" id="PF01490"/>
    </source>
</evidence>
<feature type="domain" description="Amino acid transporter transmembrane" evidence="6">
    <location>
        <begin position="53"/>
        <end position="457"/>
    </location>
</feature>
<dbReference type="GO" id="GO:0015179">
    <property type="term" value="F:L-amino acid transmembrane transporter activity"/>
    <property type="evidence" value="ECO:0007669"/>
    <property type="project" value="TreeGrafter"/>
</dbReference>
<feature type="transmembrane region" description="Helical" evidence="5">
    <location>
        <begin position="179"/>
        <end position="198"/>
    </location>
</feature>
<evidence type="ECO:0000256" key="1">
    <source>
        <dbReference type="ARBA" id="ARBA00004141"/>
    </source>
</evidence>
<keyword evidence="3 5" id="KW-1133">Transmembrane helix</keyword>
<keyword evidence="2 5" id="KW-0812">Transmembrane</keyword>
<organism evidence="7 8">
    <name type="scientific">Oopsacas minuta</name>
    <dbReference type="NCBI Taxonomy" id="111878"/>
    <lineage>
        <taxon>Eukaryota</taxon>
        <taxon>Metazoa</taxon>
        <taxon>Porifera</taxon>
        <taxon>Hexactinellida</taxon>
        <taxon>Hexasterophora</taxon>
        <taxon>Lyssacinosida</taxon>
        <taxon>Leucopsacidae</taxon>
        <taxon>Oopsacas</taxon>
    </lineage>
</organism>
<name>A0AAV7JEY0_9METZ</name>
<evidence type="ECO:0000256" key="5">
    <source>
        <dbReference type="SAM" id="Phobius"/>
    </source>
</evidence>
<gene>
    <name evidence="7" type="ORF">LOD99_12339</name>
</gene>
<evidence type="ECO:0000313" key="7">
    <source>
        <dbReference type="EMBL" id="KAI6647343.1"/>
    </source>
</evidence>
<dbReference type="Proteomes" id="UP001165289">
    <property type="component" value="Unassembled WGS sequence"/>
</dbReference>
<feature type="transmembrane region" description="Helical" evidence="5">
    <location>
        <begin position="210"/>
        <end position="231"/>
    </location>
</feature>
<feature type="transmembrane region" description="Helical" evidence="5">
    <location>
        <begin position="400"/>
        <end position="420"/>
    </location>
</feature>
<feature type="transmembrane region" description="Helical" evidence="5">
    <location>
        <begin position="327"/>
        <end position="350"/>
    </location>
</feature>
<dbReference type="PANTHER" id="PTHR22950">
    <property type="entry name" value="AMINO ACID TRANSPORTER"/>
    <property type="match status" value="1"/>
</dbReference>
<dbReference type="AlphaFoldDB" id="A0AAV7JEY0"/>
<protein>
    <submittedName>
        <fullName evidence="7">Proton-coupled amino acid transporter 1</fullName>
    </submittedName>
</protein>
<reference evidence="7 8" key="1">
    <citation type="journal article" date="2023" name="BMC Biol.">
        <title>The compact genome of the sponge Oopsacas minuta (Hexactinellida) is lacking key metazoan core genes.</title>
        <authorList>
            <person name="Santini S."/>
            <person name="Schenkelaars Q."/>
            <person name="Jourda C."/>
            <person name="Duchesne M."/>
            <person name="Belahbib H."/>
            <person name="Rocher C."/>
            <person name="Selva M."/>
            <person name="Riesgo A."/>
            <person name="Vervoort M."/>
            <person name="Leys S.P."/>
            <person name="Kodjabachian L."/>
            <person name="Le Bivic A."/>
            <person name="Borchiellini C."/>
            <person name="Claverie J.M."/>
            <person name="Renard E."/>
        </authorList>
    </citation>
    <scope>NUCLEOTIDE SEQUENCE [LARGE SCALE GENOMIC DNA]</scope>
    <source>
        <strain evidence="7">SPO-2</strain>
    </source>
</reference>
<feature type="transmembrane region" description="Helical" evidence="5">
    <location>
        <begin position="251"/>
        <end position="267"/>
    </location>
</feature>
<comment type="subcellular location">
    <subcellularLocation>
        <location evidence="1">Membrane</location>
        <topology evidence="1">Multi-pass membrane protein</topology>
    </subcellularLocation>
</comment>